<gene>
    <name evidence="1" type="ORF">TWF102_003999</name>
</gene>
<proteinExistence type="predicted"/>
<dbReference type="AlphaFoldDB" id="A0A7C8JN90"/>
<accession>A0A7C8JN90</accession>
<protein>
    <submittedName>
        <fullName evidence="1">Uncharacterized protein</fullName>
    </submittedName>
</protein>
<evidence type="ECO:0000313" key="1">
    <source>
        <dbReference type="EMBL" id="KAF3103186.1"/>
    </source>
</evidence>
<organism evidence="1 2">
    <name type="scientific">Orbilia oligospora</name>
    <name type="common">Nematode-trapping fungus</name>
    <name type="synonym">Arthrobotrys oligospora</name>
    <dbReference type="NCBI Taxonomy" id="2813651"/>
    <lineage>
        <taxon>Eukaryota</taxon>
        <taxon>Fungi</taxon>
        <taxon>Dikarya</taxon>
        <taxon>Ascomycota</taxon>
        <taxon>Pezizomycotina</taxon>
        <taxon>Orbiliomycetes</taxon>
        <taxon>Orbiliales</taxon>
        <taxon>Orbiliaceae</taxon>
        <taxon>Orbilia</taxon>
    </lineage>
</organism>
<evidence type="ECO:0000313" key="2">
    <source>
        <dbReference type="Proteomes" id="UP000475325"/>
    </source>
</evidence>
<dbReference type="Proteomes" id="UP000475325">
    <property type="component" value="Unassembled WGS sequence"/>
</dbReference>
<reference evidence="1 2" key="1">
    <citation type="submission" date="2019-06" db="EMBL/GenBank/DDBJ databases">
        <authorList>
            <person name="Palmer J.M."/>
        </authorList>
    </citation>
    <scope>NUCLEOTIDE SEQUENCE [LARGE SCALE GENOMIC DNA]</scope>
    <source>
        <strain evidence="1 2">TWF102</strain>
    </source>
</reference>
<sequence length="104" mass="11646">MIITNQKPGNRQQLGHNIFVPGGNAAMTFDLGLPSVSRLFGVRRTIYLYISCQQHRALYSYMFGPQAQLQIITPNSINSPMTYHNANSSKYIYATIGQLIDNPP</sequence>
<comment type="caution">
    <text evidence="1">The sequence shown here is derived from an EMBL/GenBank/DDBJ whole genome shotgun (WGS) entry which is preliminary data.</text>
</comment>
<dbReference type="EMBL" id="WIQW01000019">
    <property type="protein sequence ID" value="KAF3103186.1"/>
    <property type="molecule type" value="Genomic_DNA"/>
</dbReference>
<name>A0A7C8JN90_ORBOL</name>